<feature type="compositionally biased region" description="Pro residues" evidence="1">
    <location>
        <begin position="29"/>
        <end position="42"/>
    </location>
</feature>
<dbReference type="AlphaFoldDB" id="A0A8K0J461"/>
<dbReference type="Proteomes" id="UP000811619">
    <property type="component" value="Unassembled WGS sequence"/>
</dbReference>
<keyword evidence="4" id="KW-1185">Reference proteome</keyword>
<name>A0A8K0J461_9HYPO</name>
<accession>A0A8K0J461</accession>
<dbReference type="InterPro" id="IPR029058">
    <property type="entry name" value="AB_hydrolase_fold"/>
</dbReference>
<dbReference type="OrthoDB" id="408631at2759"/>
<sequence>MQENEYAPTLNWARLAWFDKLKWSSLLPVPSPSPSPSPNPGPPRDDAMEAARAKVGWFANLLRAPNFKDLPKTVIYTAGADPLRDEGERYAQLLVENGVEITMKRFPGVPHPFMHMDGHLWQARQFIDMTAREIRLALHE</sequence>
<dbReference type="SUPFAM" id="SSF53474">
    <property type="entry name" value="alpha/beta-Hydrolases"/>
    <property type="match status" value="1"/>
</dbReference>
<feature type="domain" description="Alpha/beta hydrolase fold-3" evidence="2">
    <location>
        <begin position="57"/>
        <end position="114"/>
    </location>
</feature>
<evidence type="ECO:0000256" key="1">
    <source>
        <dbReference type="SAM" id="MobiDB-lite"/>
    </source>
</evidence>
<feature type="region of interest" description="Disordered" evidence="1">
    <location>
        <begin position="29"/>
        <end position="49"/>
    </location>
</feature>
<gene>
    <name evidence="3" type="ORF">E4U42_006586</name>
</gene>
<protein>
    <recommendedName>
        <fullName evidence="2">Alpha/beta hydrolase fold-3 domain-containing protein</fullName>
    </recommendedName>
</protein>
<dbReference type="GO" id="GO:0016787">
    <property type="term" value="F:hydrolase activity"/>
    <property type="evidence" value="ECO:0007669"/>
    <property type="project" value="InterPro"/>
</dbReference>
<proteinExistence type="predicted"/>
<evidence type="ECO:0000313" key="4">
    <source>
        <dbReference type="Proteomes" id="UP000811619"/>
    </source>
</evidence>
<reference evidence="3" key="1">
    <citation type="journal article" date="2020" name="bioRxiv">
        <title>Whole genome comparisons of ergot fungi reveals the divergence and evolution of species within the genus Claviceps are the result of varying mechanisms driving genome evolution and host range expansion.</title>
        <authorList>
            <person name="Wyka S.A."/>
            <person name="Mondo S.J."/>
            <person name="Liu M."/>
            <person name="Dettman J."/>
            <person name="Nalam V."/>
            <person name="Broders K.D."/>
        </authorList>
    </citation>
    <scope>NUCLEOTIDE SEQUENCE</scope>
    <source>
        <strain evidence="3">CCC 489</strain>
    </source>
</reference>
<evidence type="ECO:0000259" key="2">
    <source>
        <dbReference type="Pfam" id="PF07859"/>
    </source>
</evidence>
<evidence type="ECO:0000313" key="3">
    <source>
        <dbReference type="EMBL" id="KAG5919197.1"/>
    </source>
</evidence>
<dbReference type="InterPro" id="IPR013094">
    <property type="entry name" value="AB_hydrolase_3"/>
</dbReference>
<dbReference type="EMBL" id="SRPY01000686">
    <property type="protein sequence ID" value="KAG5919197.1"/>
    <property type="molecule type" value="Genomic_DNA"/>
</dbReference>
<dbReference type="Pfam" id="PF07859">
    <property type="entry name" value="Abhydrolase_3"/>
    <property type="match status" value="1"/>
</dbReference>
<organism evidence="3 4">
    <name type="scientific">Claviceps africana</name>
    <dbReference type="NCBI Taxonomy" id="83212"/>
    <lineage>
        <taxon>Eukaryota</taxon>
        <taxon>Fungi</taxon>
        <taxon>Dikarya</taxon>
        <taxon>Ascomycota</taxon>
        <taxon>Pezizomycotina</taxon>
        <taxon>Sordariomycetes</taxon>
        <taxon>Hypocreomycetidae</taxon>
        <taxon>Hypocreales</taxon>
        <taxon>Clavicipitaceae</taxon>
        <taxon>Claviceps</taxon>
    </lineage>
</organism>
<dbReference type="Gene3D" id="3.40.50.1820">
    <property type="entry name" value="alpha/beta hydrolase"/>
    <property type="match status" value="1"/>
</dbReference>
<comment type="caution">
    <text evidence="3">The sequence shown here is derived from an EMBL/GenBank/DDBJ whole genome shotgun (WGS) entry which is preliminary data.</text>
</comment>